<dbReference type="SMART" id="SM00236">
    <property type="entry name" value="fCBD"/>
    <property type="match status" value="5"/>
</dbReference>
<dbReference type="RefSeq" id="XP_002499486.1">
    <property type="nucleotide sequence ID" value="XM_002499440.1"/>
</dbReference>
<keyword evidence="6" id="KW-1185">Reference proteome</keyword>
<accession>C1E024</accession>
<dbReference type="STRING" id="296587.C1E024"/>
<feature type="chain" id="PRO_5002908769" evidence="3">
    <location>
        <begin position="28"/>
        <end position="615"/>
    </location>
</feature>
<dbReference type="PROSITE" id="PS00562">
    <property type="entry name" value="CBM1_1"/>
    <property type="match status" value="1"/>
</dbReference>
<evidence type="ECO:0000313" key="6">
    <source>
        <dbReference type="Proteomes" id="UP000002009"/>
    </source>
</evidence>
<dbReference type="PROSITE" id="PS51164">
    <property type="entry name" value="CBM1_2"/>
    <property type="match status" value="3"/>
</dbReference>
<dbReference type="GeneID" id="8240681"/>
<feature type="domain" description="CBM1" evidence="4">
    <location>
        <begin position="568"/>
        <end position="605"/>
    </location>
</feature>
<dbReference type="KEGG" id="mis:MICPUN_99058"/>
<dbReference type="GO" id="GO:0005975">
    <property type="term" value="P:carbohydrate metabolic process"/>
    <property type="evidence" value="ECO:0007669"/>
    <property type="project" value="InterPro"/>
</dbReference>
<protein>
    <submittedName>
        <fullName evidence="5">Carbohydrate-binding module family 1 protein</fullName>
    </submittedName>
</protein>
<evidence type="ECO:0000313" key="5">
    <source>
        <dbReference type="EMBL" id="ACO60744.1"/>
    </source>
</evidence>
<feature type="domain" description="CBM1" evidence="4">
    <location>
        <begin position="528"/>
        <end position="567"/>
    </location>
</feature>
<keyword evidence="2 3" id="KW-0732">Signal</keyword>
<dbReference type="InterPro" id="IPR032675">
    <property type="entry name" value="LRR_dom_sf"/>
</dbReference>
<dbReference type="GO" id="GO:0005930">
    <property type="term" value="C:axoneme"/>
    <property type="evidence" value="ECO:0007669"/>
    <property type="project" value="UniProtKB-SubCell"/>
</dbReference>
<comment type="subcellular location">
    <subcellularLocation>
        <location evidence="1">Cytoplasm</location>
        <location evidence="1">Cytoskeleton</location>
        <location evidence="1">Cilium axoneme</location>
    </subcellularLocation>
</comment>
<organism evidence="5 6">
    <name type="scientific">Micromonas commoda (strain RCC299 / NOUM17 / CCMP2709)</name>
    <name type="common">Picoplanktonic green alga</name>
    <dbReference type="NCBI Taxonomy" id="296587"/>
    <lineage>
        <taxon>Eukaryota</taxon>
        <taxon>Viridiplantae</taxon>
        <taxon>Chlorophyta</taxon>
        <taxon>Mamiellophyceae</taxon>
        <taxon>Mamiellales</taxon>
        <taxon>Mamiellaceae</taxon>
        <taxon>Micromonas</taxon>
    </lineage>
</organism>
<dbReference type="GO" id="GO:0005576">
    <property type="term" value="C:extracellular region"/>
    <property type="evidence" value="ECO:0007669"/>
    <property type="project" value="InterPro"/>
</dbReference>
<evidence type="ECO:0000256" key="2">
    <source>
        <dbReference type="ARBA" id="ARBA00022729"/>
    </source>
</evidence>
<dbReference type="InterPro" id="IPR035971">
    <property type="entry name" value="CBD_sf"/>
</dbReference>
<dbReference type="Pfam" id="PF00560">
    <property type="entry name" value="LRR_1"/>
    <property type="match status" value="2"/>
</dbReference>
<evidence type="ECO:0000256" key="3">
    <source>
        <dbReference type="SAM" id="SignalP"/>
    </source>
</evidence>
<dbReference type="PANTHER" id="PTHR48010:SF58">
    <property type="entry name" value="RECEPTOR PROTEIN KINASE-LIKE PROTEIN ZAR1"/>
    <property type="match status" value="1"/>
</dbReference>
<dbReference type="Proteomes" id="UP000002009">
    <property type="component" value="Chromosome 2"/>
</dbReference>
<reference evidence="5 6" key="1">
    <citation type="journal article" date="2009" name="Science">
        <title>Green evolution and dynamic adaptations revealed by genomes of the marine picoeukaryotes Micromonas.</title>
        <authorList>
            <person name="Worden A.Z."/>
            <person name="Lee J.H."/>
            <person name="Mock T."/>
            <person name="Rouze P."/>
            <person name="Simmons M.P."/>
            <person name="Aerts A.L."/>
            <person name="Allen A.E."/>
            <person name="Cuvelier M.L."/>
            <person name="Derelle E."/>
            <person name="Everett M.V."/>
            <person name="Foulon E."/>
            <person name="Grimwood J."/>
            <person name="Gundlach H."/>
            <person name="Henrissat B."/>
            <person name="Napoli C."/>
            <person name="McDonald S.M."/>
            <person name="Parker M.S."/>
            <person name="Rombauts S."/>
            <person name="Salamov A."/>
            <person name="Von Dassow P."/>
            <person name="Badger J.H."/>
            <person name="Coutinho P.M."/>
            <person name="Demir E."/>
            <person name="Dubchak I."/>
            <person name="Gentemann C."/>
            <person name="Eikrem W."/>
            <person name="Gready J.E."/>
            <person name="John U."/>
            <person name="Lanier W."/>
            <person name="Lindquist E.A."/>
            <person name="Lucas S."/>
            <person name="Mayer K.F."/>
            <person name="Moreau H."/>
            <person name="Not F."/>
            <person name="Otillar R."/>
            <person name="Panaud O."/>
            <person name="Pangilinan J."/>
            <person name="Paulsen I."/>
            <person name="Piegu B."/>
            <person name="Poliakov A."/>
            <person name="Robbens S."/>
            <person name="Schmutz J."/>
            <person name="Toulza E."/>
            <person name="Wyss T."/>
            <person name="Zelensky A."/>
            <person name="Zhou K."/>
            <person name="Armbrust E.V."/>
            <person name="Bhattacharya D."/>
            <person name="Goodenough U.W."/>
            <person name="Van de Peer Y."/>
            <person name="Grigoriev I.V."/>
        </authorList>
    </citation>
    <scope>NUCLEOTIDE SEQUENCE [LARGE SCALE GENOMIC DNA]</scope>
    <source>
        <strain evidence="6">RCC299 / NOUM17</strain>
    </source>
</reference>
<dbReference type="eggNOG" id="ENOG502RZ05">
    <property type="taxonomic scope" value="Eukaryota"/>
</dbReference>
<dbReference type="Pfam" id="PF00734">
    <property type="entry name" value="CBM_1"/>
    <property type="match status" value="3"/>
</dbReference>
<sequence length="615" mass="65924">MAPRSSVAPVLCAVLWVALSLTGHARTLPSEVDKLLALKVELEARGLSYLLDTWRCPEVGTCDPCGASAGANDNWGAWHYVACRVVPDREYRAAVRAAGVTESRGSGRYGLVTNVHLSDLAIEGTLDSMRDVLCPFTHLRELDIDGGRLKGPVPRWIGECFPRLLELDLSHNELSGSVPDDVWPLVPNIEQIKLEDNRLTGSIPPVLATLPNLRVLWLDENDLSGTIPPEFGASNAFPRILSLNLEDNPKLCGAAPNELAVDWRWHLDNQAGQSRDWFGFCQKDACGVFVTGGTRVGGTCPQPWELESSDPSVSLNCGKRWDQCGGTVAVDLPEPTTNGGGGGDTVIHVPFDGARCCRRGLACVEAPDPDASPGTAFYQCVPDPTVSNGDGGNQMEVRTTTIPSEVIDEYRETNDAETECAAAWGQCGGTAGYLGPTCCEGAAPCVPLNEYYAQCDPTGCARSLQQCGGYDHDGSQCCAQGLECVVRTEGFHQCVAKRIVARNKRTGREEYARRAEDGKLVAEARGERCVREFGQCGGFASAMNGFGGSCCGPLRCVKKNDWFSQCERCVGTYGQCGGGDYSGGTCCASGADECVEVDEYFSQCRPMASGEGVVR</sequence>
<dbReference type="OrthoDB" id="564617at2759"/>
<dbReference type="InterPro" id="IPR050994">
    <property type="entry name" value="At_inactive_RLKs"/>
</dbReference>
<feature type="signal peptide" evidence="3">
    <location>
        <begin position="1"/>
        <end position="27"/>
    </location>
</feature>
<dbReference type="EMBL" id="CP001323">
    <property type="protein sequence ID" value="ACO60744.1"/>
    <property type="molecule type" value="Genomic_DNA"/>
</dbReference>
<evidence type="ECO:0000256" key="1">
    <source>
        <dbReference type="ARBA" id="ARBA00004430"/>
    </source>
</evidence>
<dbReference type="SUPFAM" id="SSF52058">
    <property type="entry name" value="L domain-like"/>
    <property type="match status" value="1"/>
</dbReference>
<proteinExistence type="predicted"/>
<dbReference type="AlphaFoldDB" id="C1E024"/>
<dbReference type="Gene3D" id="3.80.10.10">
    <property type="entry name" value="Ribonuclease Inhibitor"/>
    <property type="match status" value="1"/>
</dbReference>
<name>C1E024_MICCC</name>
<dbReference type="SUPFAM" id="SSF57180">
    <property type="entry name" value="Cellulose-binding domain"/>
    <property type="match status" value="3"/>
</dbReference>
<dbReference type="InParanoid" id="C1E024"/>
<dbReference type="PANTHER" id="PTHR48010">
    <property type="entry name" value="OS05G0588300 PROTEIN"/>
    <property type="match status" value="1"/>
</dbReference>
<dbReference type="GO" id="GO:0030248">
    <property type="term" value="F:cellulose binding"/>
    <property type="evidence" value="ECO:0007669"/>
    <property type="project" value="InterPro"/>
</dbReference>
<feature type="domain" description="CBM1" evidence="4">
    <location>
        <begin position="419"/>
        <end position="456"/>
    </location>
</feature>
<dbReference type="InterPro" id="IPR001611">
    <property type="entry name" value="Leu-rich_rpt"/>
</dbReference>
<dbReference type="InterPro" id="IPR000254">
    <property type="entry name" value="CBD"/>
</dbReference>
<gene>
    <name evidence="5" type="ORF">MICPUN_99058</name>
</gene>
<evidence type="ECO:0000259" key="4">
    <source>
        <dbReference type="PROSITE" id="PS51164"/>
    </source>
</evidence>
<dbReference type="OMA" id="GATCCAN"/>